<dbReference type="InterPro" id="IPR022256">
    <property type="entry name" value="DUF3778"/>
</dbReference>
<keyword evidence="3" id="KW-1185">Reference proteome</keyword>
<evidence type="ECO:0000313" key="2">
    <source>
        <dbReference type="EnsemblPlants" id="ORGLA06G0148300.1"/>
    </source>
</evidence>
<organism evidence="2 3">
    <name type="scientific">Oryza glaberrima</name>
    <name type="common">African rice</name>
    <dbReference type="NCBI Taxonomy" id="4538"/>
    <lineage>
        <taxon>Eukaryota</taxon>
        <taxon>Viridiplantae</taxon>
        <taxon>Streptophyta</taxon>
        <taxon>Embryophyta</taxon>
        <taxon>Tracheophyta</taxon>
        <taxon>Spermatophyta</taxon>
        <taxon>Magnoliopsida</taxon>
        <taxon>Liliopsida</taxon>
        <taxon>Poales</taxon>
        <taxon>Poaceae</taxon>
        <taxon>BOP clade</taxon>
        <taxon>Oryzoideae</taxon>
        <taxon>Oryzeae</taxon>
        <taxon>Oryzinae</taxon>
        <taxon>Oryza</taxon>
    </lineage>
</organism>
<dbReference type="Pfam" id="PF12620">
    <property type="entry name" value="DUF3778"/>
    <property type="match status" value="1"/>
</dbReference>
<dbReference type="HOGENOM" id="CLU_068342_1_0_1"/>
<dbReference type="eggNOG" id="ENOG502S72V">
    <property type="taxonomic scope" value="Eukaryota"/>
</dbReference>
<name>I1Q2X0_ORYGL</name>
<reference evidence="2" key="1">
    <citation type="submission" date="2015-06" db="UniProtKB">
        <authorList>
            <consortium name="EnsemblPlants"/>
        </authorList>
    </citation>
    <scope>IDENTIFICATION</scope>
</reference>
<sequence length="191" mass="21354">MIEGLTTTVQDFTASPSRFSINNPILSESFQTFVDGCMHCPRSCNFNLQAASSLIILVVSARQKISYNLSNAPLLKVYCSSNLPSCLFPNRRNHAGFAIRVELEPPMQPWLTGLLLTLLRFNDKLRGNPLLSPVMLTPKSTTQQQTSLCRFHRDSRWGLMACQVECTSNEAQGSSRCGSATRWLVVICFYL</sequence>
<reference evidence="2 3" key="2">
    <citation type="submission" date="2018-04" db="EMBL/GenBank/DDBJ databases">
        <title>OglaRS2 (Oryza glaberrima Reference Sequence Version 2).</title>
        <authorList>
            <person name="Zhang J."/>
            <person name="Kudrna D."/>
            <person name="Lee S."/>
            <person name="Talag J."/>
            <person name="Rajasekar S."/>
            <person name="Wing R.A."/>
        </authorList>
    </citation>
    <scope>NUCLEOTIDE SEQUENCE [LARGE SCALE GENOMIC DNA]</scope>
    <source>
        <strain evidence="2 3">cv. IRGC 96717</strain>
    </source>
</reference>
<dbReference type="AlphaFoldDB" id="I1Q2X0"/>
<accession>I1Q2X0</accession>
<evidence type="ECO:0000313" key="3">
    <source>
        <dbReference type="Proteomes" id="UP000007306"/>
    </source>
</evidence>
<dbReference type="EnsemblPlants" id="ORGLA06G0148300.1">
    <property type="protein sequence ID" value="ORGLA06G0148300.1"/>
    <property type="gene ID" value="ORGLA06G0148300"/>
</dbReference>
<evidence type="ECO:0000259" key="1">
    <source>
        <dbReference type="Pfam" id="PF12620"/>
    </source>
</evidence>
<proteinExistence type="predicted"/>
<feature type="domain" description="DUF3778" evidence="1">
    <location>
        <begin position="74"/>
        <end position="138"/>
    </location>
</feature>
<dbReference type="Gramene" id="ORGLA06G0148300.1">
    <property type="protein sequence ID" value="ORGLA06G0148300.1"/>
    <property type="gene ID" value="ORGLA06G0148300"/>
</dbReference>
<dbReference type="Proteomes" id="UP000007306">
    <property type="component" value="Chromosome 6"/>
</dbReference>
<protein>
    <recommendedName>
        <fullName evidence="1">DUF3778 domain-containing protein</fullName>
    </recommendedName>
</protein>